<keyword evidence="2" id="KW-1185">Reference proteome</keyword>
<evidence type="ECO:0000313" key="2">
    <source>
        <dbReference type="Proteomes" id="UP000805704"/>
    </source>
</evidence>
<comment type="caution">
    <text evidence="1">The sequence shown here is derived from an EMBL/GenBank/DDBJ whole genome shotgun (WGS) entry which is preliminary data.</text>
</comment>
<organism evidence="1 2">
    <name type="scientific">Nibea albiflora</name>
    <name type="common">Yellow drum</name>
    <name type="synonym">Corvina albiflora</name>
    <dbReference type="NCBI Taxonomy" id="240163"/>
    <lineage>
        <taxon>Eukaryota</taxon>
        <taxon>Metazoa</taxon>
        <taxon>Chordata</taxon>
        <taxon>Craniata</taxon>
        <taxon>Vertebrata</taxon>
        <taxon>Euteleostomi</taxon>
        <taxon>Actinopterygii</taxon>
        <taxon>Neopterygii</taxon>
        <taxon>Teleostei</taxon>
        <taxon>Neoteleostei</taxon>
        <taxon>Acanthomorphata</taxon>
        <taxon>Eupercaria</taxon>
        <taxon>Sciaenidae</taxon>
        <taxon>Nibea</taxon>
    </lineage>
</organism>
<reference evidence="1" key="1">
    <citation type="submission" date="2020-04" db="EMBL/GenBank/DDBJ databases">
        <title>A chromosome-scale assembly and high-density genetic map of the yellow drum (Nibea albiflora) genome.</title>
        <authorList>
            <person name="Xu D."/>
            <person name="Zhang W."/>
            <person name="Chen R."/>
            <person name="Tan P."/>
            <person name="Wang L."/>
            <person name="Song H."/>
            <person name="Tian L."/>
            <person name="Zhu Q."/>
            <person name="Wang B."/>
        </authorList>
    </citation>
    <scope>NUCLEOTIDE SEQUENCE</scope>
    <source>
        <strain evidence="1">ZJHYS-2018</strain>
    </source>
</reference>
<gene>
    <name evidence="1" type="primary">MCL1</name>
    <name evidence="1" type="ORF">GBF38_013780</name>
</gene>
<protein>
    <submittedName>
        <fullName evidence="1">Induced myeloid leukemia cell differentiation protein Mcl-1</fullName>
    </submittedName>
</protein>
<evidence type="ECO:0000313" key="1">
    <source>
        <dbReference type="EMBL" id="KAG8009758.1"/>
    </source>
</evidence>
<dbReference type="Proteomes" id="UP000805704">
    <property type="component" value="Chromosome 16"/>
</dbReference>
<sequence length="361" mass="39391">MMNVFQNRSLNLTNGVMSCICPHQNGVLEGATHYRVETPLAMAASLDSHNGNVVSNGGQIRPKILEVNPSKGYTPRVFGGDIDEGGSLPCTPEVESDSETDVSGCPAGNEALDNATTELMSSFLRDFTGLSKRRWNQKNKPLVTMKRVVEGVLEKHRYAYNGMIRKLSLDDRGDDASFVSAVAKSLFGDGTTNWGRVVSLVAFGAVVSQYLKENGRENCVEQVAKEISTYLLTEQRDWLVKNNSWDGFVEFFRVADPESTVRNTLMAFAGFAGIGATLALLISFKVVMVLYARARSKQKFHNGSFLWTLHPERRRGGFALSMALLPDYGNDGEDHMQLGLFGKFEAVGGSAHGLCDGVTGG</sequence>
<proteinExistence type="predicted"/>
<accession>A0ACB7F5L7</accession>
<name>A0ACB7F5L7_NIBAL</name>
<dbReference type="EMBL" id="CM024804">
    <property type="protein sequence ID" value="KAG8009758.1"/>
    <property type="molecule type" value="Genomic_DNA"/>
</dbReference>